<evidence type="ECO:0000313" key="1">
    <source>
        <dbReference type="EMBL" id="KAK7293837.1"/>
    </source>
</evidence>
<gene>
    <name evidence="1" type="ORF">RJT34_16713</name>
</gene>
<accession>A0AAN9PDZ3</accession>
<organism evidence="1 2">
    <name type="scientific">Clitoria ternatea</name>
    <name type="common">Butterfly pea</name>
    <dbReference type="NCBI Taxonomy" id="43366"/>
    <lineage>
        <taxon>Eukaryota</taxon>
        <taxon>Viridiplantae</taxon>
        <taxon>Streptophyta</taxon>
        <taxon>Embryophyta</taxon>
        <taxon>Tracheophyta</taxon>
        <taxon>Spermatophyta</taxon>
        <taxon>Magnoliopsida</taxon>
        <taxon>eudicotyledons</taxon>
        <taxon>Gunneridae</taxon>
        <taxon>Pentapetalae</taxon>
        <taxon>rosids</taxon>
        <taxon>fabids</taxon>
        <taxon>Fabales</taxon>
        <taxon>Fabaceae</taxon>
        <taxon>Papilionoideae</taxon>
        <taxon>50 kb inversion clade</taxon>
        <taxon>NPAAA clade</taxon>
        <taxon>indigoferoid/millettioid clade</taxon>
        <taxon>Phaseoleae</taxon>
        <taxon>Clitoria</taxon>
    </lineage>
</organism>
<proteinExistence type="predicted"/>
<protein>
    <submittedName>
        <fullName evidence="1">Uncharacterized protein</fullName>
    </submittedName>
</protein>
<dbReference type="AlphaFoldDB" id="A0AAN9PDZ3"/>
<dbReference type="EMBL" id="JAYKXN010000004">
    <property type="protein sequence ID" value="KAK7293837.1"/>
    <property type="molecule type" value="Genomic_DNA"/>
</dbReference>
<evidence type="ECO:0000313" key="2">
    <source>
        <dbReference type="Proteomes" id="UP001359559"/>
    </source>
</evidence>
<name>A0AAN9PDZ3_CLITE</name>
<keyword evidence="2" id="KW-1185">Reference proteome</keyword>
<comment type="caution">
    <text evidence="1">The sequence shown here is derived from an EMBL/GenBank/DDBJ whole genome shotgun (WGS) entry which is preliminary data.</text>
</comment>
<sequence>MVSNSTMPRTNQVLNSLLEEAVLISEELYVALSYEDGCPVEGNGVGRKVIDRAQETYSELNGKGFSYDDSRLEEEVAKKKEEFHNDATIRKISEQCEADKIQFQVEVLQGNVPDVAINASIRLEATSVILDKRMKKYKEDFIESLYCTLLIMKRDNTMQQTKGSTAL</sequence>
<reference evidence="1 2" key="1">
    <citation type="submission" date="2024-01" db="EMBL/GenBank/DDBJ databases">
        <title>The genomes of 5 underutilized Papilionoideae crops provide insights into root nodulation and disease resistance.</title>
        <authorList>
            <person name="Yuan L."/>
        </authorList>
    </citation>
    <scope>NUCLEOTIDE SEQUENCE [LARGE SCALE GENOMIC DNA]</scope>
    <source>
        <strain evidence="1">LY-2023</strain>
        <tissue evidence="1">Leaf</tissue>
    </source>
</reference>
<dbReference type="Proteomes" id="UP001359559">
    <property type="component" value="Unassembled WGS sequence"/>
</dbReference>